<dbReference type="GO" id="GO:0008270">
    <property type="term" value="F:zinc ion binding"/>
    <property type="evidence" value="ECO:0007669"/>
    <property type="project" value="UniProtKB-KW"/>
</dbReference>
<evidence type="ECO:0000259" key="7">
    <source>
        <dbReference type="PROSITE" id="PS50089"/>
    </source>
</evidence>
<dbReference type="InterPro" id="IPR000315">
    <property type="entry name" value="Znf_B-box"/>
</dbReference>
<feature type="domain" description="B box-type" evidence="8">
    <location>
        <begin position="111"/>
        <end position="152"/>
    </location>
</feature>
<dbReference type="KEGG" id="lak:106160076"/>
<evidence type="ECO:0000259" key="8">
    <source>
        <dbReference type="PROSITE" id="PS50119"/>
    </source>
</evidence>
<dbReference type="Proteomes" id="UP000085678">
    <property type="component" value="Unplaced"/>
</dbReference>
<organism evidence="9 10">
    <name type="scientific">Lingula anatina</name>
    <name type="common">Brachiopod</name>
    <name type="synonym">Lingula unguis</name>
    <dbReference type="NCBI Taxonomy" id="7574"/>
    <lineage>
        <taxon>Eukaryota</taxon>
        <taxon>Metazoa</taxon>
        <taxon>Spiralia</taxon>
        <taxon>Lophotrochozoa</taxon>
        <taxon>Brachiopoda</taxon>
        <taxon>Linguliformea</taxon>
        <taxon>Lingulata</taxon>
        <taxon>Lingulida</taxon>
        <taxon>Linguloidea</taxon>
        <taxon>Lingulidae</taxon>
        <taxon>Lingula</taxon>
    </lineage>
</organism>
<dbReference type="InterPro" id="IPR001258">
    <property type="entry name" value="NHL_repeat"/>
</dbReference>
<dbReference type="InterPro" id="IPR047153">
    <property type="entry name" value="TRIM45/56/19-like"/>
</dbReference>
<feature type="domain" description="RING-type" evidence="7">
    <location>
        <begin position="16"/>
        <end position="60"/>
    </location>
</feature>
<evidence type="ECO:0000256" key="2">
    <source>
        <dbReference type="ARBA" id="ARBA00022737"/>
    </source>
</evidence>
<gene>
    <name evidence="10" type="primary">LOC106160076</name>
</gene>
<evidence type="ECO:0000256" key="6">
    <source>
        <dbReference type="PROSITE-ProRule" id="PRU00504"/>
    </source>
</evidence>
<dbReference type="PROSITE" id="PS50089">
    <property type="entry name" value="ZF_RING_2"/>
    <property type="match status" value="1"/>
</dbReference>
<feature type="repeat" description="NHL" evidence="6">
    <location>
        <begin position="514"/>
        <end position="553"/>
    </location>
</feature>
<dbReference type="GeneID" id="106160076"/>
<dbReference type="Gene3D" id="3.30.160.60">
    <property type="entry name" value="Classic Zinc Finger"/>
    <property type="match status" value="1"/>
</dbReference>
<feature type="repeat" description="NHL" evidence="6">
    <location>
        <begin position="420"/>
        <end position="461"/>
    </location>
</feature>
<dbReference type="InterPro" id="IPR013083">
    <property type="entry name" value="Znf_RING/FYVE/PHD"/>
</dbReference>
<evidence type="ECO:0000256" key="4">
    <source>
        <dbReference type="ARBA" id="ARBA00022833"/>
    </source>
</evidence>
<dbReference type="InterPro" id="IPR001841">
    <property type="entry name" value="Znf_RING"/>
</dbReference>
<evidence type="ECO:0000256" key="1">
    <source>
        <dbReference type="ARBA" id="ARBA00022723"/>
    </source>
</evidence>
<keyword evidence="3 5" id="KW-0863">Zinc-finger</keyword>
<dbReference type="SMART" id="SM00184">
    <property type="entry name" value="RING"/>
    <property type="match status" value="1"/>
</dbReference>
<dbReference type="SUPFAM" id="SSF57845">
    <property type="entry name" value="B-box zinc-binding domain"/>
    <property type="match status" value="1"/>
</dbReference>
<keyword evidence="4" id="KW-0862">Zinc</keyword>
<proteinExistence type="predicted"/>
<dbReference type="Pfam" id="PF01436">
    <property type="entry name" value="NHL"/>
    <property type="match status" value="1"/>
</dbReference>
<evidence type="ECO:0000256" key="3">
    <source>
        <dbReference type="ARBA" id="ARBA00022771"/>
    </source>
</evidence>
<dbReference type="PROSITE" id="PS00518">
    <property type="entry name" value="ZF_RING_1"/>
    <property type="match status" value="1"/>
</dbReference>
<dbReference type="PANTHER" id="PTHR25462">
    <property type="entry name" value="BONUS, ISOFORM C-RELATED"/>
    <property type="match status" value="1"/>
</dbReference>
<dbReference type="Pfam" id="PF00097">
    <property type="entry name" value="zf-C3HC4"/>
    <property type="match status" value="1"/>
</dbReference>
<dbReference type="SUPFAM" id="SSF57850">
    <property type="entry name" value="RING/U-box"/>
    <property type="match status" value="1"/>
</dbReference>
<sequence length="597" mass="66345">MAEALAATIKEDILTCSICRDEYKDPRVLFCYHTFCFRCISGHATRTLTPNQTFLCPICKEIIQIPAGGLAELKKNFVFCRTRDIITQQLNRRSLTEEQTIAAAVTRVSAQKTSKCEKHPNNELKFYCEDDDSVVCSECAASDHYRHGIVPVEKVAKYNRNKIKAALVKTMETTNKFKEAVAMETANETEDTHIMTTTIDEIENQARRIVQHIHEMKETRILDVKNEIKFKRKQEKANKETLQVHRASLQSACDFAQQLVTNGTDSDIMAHAISLIKRPAVMEKTPVPTPDTLAQISYSPGEISAAGLEAMLGQVTVQSQLPLDGQETNPVFLETAECVRSFSSKLKDDKDINIFGLALDLGHVVVADNENDRTKTFTDEGEFQFDIKLDRPFDVAVSQTGHLYITSKGDECVKVYSARGQQVTTMGQDQLDTPLGIALNRQGQVMVCDGEVKSIFTFQADSGQLLDTMSLSMCENPRYITVNRLNYTLVISDNVQHCAHVLSPTGDQLYQYGGTRGSGDGQLAGPCGVCTDRYGHIFIADCNNHRIVALSPQGQFIRYVATRDDGLEAPKALAINSVGQLVVAEAEGKIKTFQYLQ</sequence>
<dbReference type="PROSITE" id="PS50119">
    <property type="entry name" value="ZF_BBOX"/>
    <property type="match status" value="1"/>
</dbReference>
<keyword evidence="9" id="KW-1185">Reference proteome</keyword>
<dbReference type="InterPro" id="IPR018957">
    <property type="entry name" value="Znf_C3HC4_RING-type"/>
</dbReference>
<evidence type="ECO:0000313" key="9">
    <source>
        <dbReference type="Proteomes" id="UP000085678"/>
    </source>
</evidence>
<accession>A0A1S3I2I3</accession>
<dbReference type="PROSITE" id="PS51125">
    <property type="entry name" value="NHL"/>
    <property type="match status" value="2"/>
</dbReference>
<dbReference type="Pfam" id="PF00643">
    <property type="entry name" value="zf-B_box"/>
    <property type="match status" value="1"/>
</dbReference>
<dbReference type="OrthoDB" id="6046858at2759"/>
<dbReference type="CDD" id="cd19756">
    <property type="entry name" value="Bbox2"/>
    <property type="match status" value="1"/>
</dbReference>
<dbReference type="InterPro" id="IPR011042">
    <property type="entry name" value="6-blade_b-propeller_TolB-like"/>
</dbReference>
<keyword evidence="2" id="KW-0677">Repeat</keyword>
<dbReference type="AlphaFoldDB" id="A0A1S3I2I3"/>
<dbReference type="CDD" id="cd05819">
    <property type="entry name" value="NHL"/>
    <property type="match status" value="1"/>
</dbReference>
<evidence type="ECO:0000313" key="10">
    <source>
        <dbReference type="RefSeq" id="XP_013392041.1"/>
    </source>
</evidence>
<protein>
    <submittedName>
        <fullName evidence="10">Tripartite motif-containing protein 2-like</fullName>
    </submittedName>
</protein>
<keyword evidence="1" id="KW-0479">Metal-binding</keyword>
<reference evidence="10" key="1">
    <citation type="submission" date="2025-08" db="UniProtKB">
        <authorList>
            <consortium name="RefSeq"/>
        </authorList>
    </citation>
    <scope>IDENTIFICATION</scope>
    <source>
        <tissue evidence="10">Gonads</tissue>
    </source>
</reference>
<dbReference type="Gene3D" id="3.30.40.10">
    <property type="entry name" value="Zinc/RING finger domain, C3HC4 (zinc finger)"/>
    <property type="match status" value="1"/>
</dbReference>
<evidence type="ECO:0000256" key="5">
    <source>
        <dbReference type="PROSITE-ProRule" id="PRU00024"/>
    </source>
</evidence>
<dbReference type="SUPFAM" id="SSF101898">
    <property type="entry name" value="NHL repeat"/>
    <property type="match status" value="1"/>
</dbReference>
<dbReference type="PANTHER" id="PTHR25462:SF296">
    <property type="entry name" value="MEIOTIC P26, ISOFORM F"/>
    <property type="match status" value="1"/>
</dbReference>
<dbReference type="RefSeq" id="XP_013392041.1">
    <property type="nucleotide sequence ID" value="XM_013536587.1"/>
</dbReference>
<dbReference type="Gene3D" id="2.120.10.30">
    <property type="entry name" value="TolB, C-terminal domain"/>
    <property type="match status" value="1"/>
</dbReference>
<dbReference type="InParanoid" id="A0A1S3I2I3"/>
<name>A0A1S3I2I3_LINAN</name>
<dbReference type="SMART" id="SM00336">
    <property type="entry name" value="BBOX"/>
    <property type="match status" value="1"/>
</dbReference>
<dbReference type="InterPro" id="IPR017907">
    <property type="entry name" value="Znf_RING_CS"/>
</dbReference>